<comment type="similarity">
    <text evidence="1 6">Belongs to the FMO family.</text>
</comment>
<keyword evidence="2 6" id="KW-0285">Flavoprotein</keyword>
<proteinExistence type="inferred from homology"/>
<comment type="caution">
    <text evidence="7">The sequence shown here is derived from an EMBL/GenBank/DDBJ whole genome shotgun (WGS) entry which is preliminary data.</text>
</comment>
<evidence type="ECO:0000256" key="4">
    <source>
        <dbReference type="ARBA" id="ARBA00022857"/>
    </source>
</evidence>
<dbReference type="PIRSF" id="PIRSF000332">
    <property type="entry name" value="FMO"/>
    <property type="match status" value="1"/>
</dbReference>
<dbReference type="GO" id="GO:0050660">
    <property type="term" value="F:flavin adenine dinucleotide binding"/>
    <property type="evidence" value="ECO:0007669"/>
    <property type="project" value="InterPro"/>
</dbReference>
<dbReference type="GO" id="GO:0004499">
    <property type="term" value="F:N,N-dimethylaniline monooxygenase activity"/>
    <property type="evidence" value="ECO:0007669"/>
    <property type="project" value="InterPro"/>
</dbReference>
<evidence type="ECO:0000256" key="3">
    <source>
        <dbReference type="ARBA" id="ARBA00022827"/>
    </source>
</evidence>
<evidence type="ECO:0000256" key="1">
    <source>
        <dbReference type="ARBA" id="ARBA00009183"/>
    </source>
</evidence>
<keyword evidence="3 6" id="KW-0274">FAD</keyword>
<reference evidence="7 8" key="1">
    <citation type="journal article" date="2022" name="Cell">
        <title>Repeat-based holocentromeres influence genome architecture and karyotype evolution.</title>
        <authorList>
            <person name="Hofstatter P.G."/>
            <person name="Thangavel G."/>
            <person name="Lux T."/>
            <person name="Neumann P."/>
            <person name="Vondrak T."/>
            <person name="Novak P."/>
            <person name="Zhang M."/>
            <person name="Costa L."/>
            <person name="Castellani M."/>
            <person name="Scott A."/>
            <person name="Toegelov H."/>
            <person name="Fuchs J."/>
            <person name="Mata-Sucre Y."/>
            <person name="Dias Y."/>
            <person name="Vanzela A.L.L."/>
            <person name="Huettel B."/>
            <person name="Almeida C.C.S."/>
            <person name="Simkova H."/>
            <person name="Souza G."/>
            <person name="Pedrosa-Harand A."/>
            <person name="Macas J."/>
            <person name="Mayer K.F.X."/>
            <person name="Houben A."/>
            <person name="Marques A."/>
        </authorList>
    </citation>
    <scope>NUCLEOTIDE SEQUENCE [LARGE SCALE GENOMIC DNA]</scope>
    <source>
        <strain evidence="7">RhyTen1mFocal</strain>
    </source>
</reference>
<evidence type="ECO:0000313" key="7">
    <source>
        <dbReference type="EMBL" id="KAJ3690868.1"/>
    </source>
</evidence>
<comment type="cofactor">
    <cofactor evidence="6">
        <name>FAD</name>
        <dbReference type="ChEBI" id="CHEBI:57692"/>
    </cofactor>
</comment>
<dbReference type="Proteomes" id="UP001210211">
    <property type="component" value="Unassembled WGS sequence"/>
</dbReference>
<dbReference type="InterPro" id="IPR000960">
    <property type="entry name" value="Flavin_mOase"/>
</dbReference>
<evidence type="ECO:0000256" key="5">
    <source>
        <dbReference type="ARBA" id="ARBA00023002"/>
    </source>
</evidence>
<dbReference type="PANTHER" id="PTHR23023">
    <property type="entry name" value="DIMETHYLANILINE MONOOXYGENASE"/>
    <property type="match status" value="1"/>
</dbReference>
<dbReference type="Gene3D" id="3.50.50.60">
    <property type="entry name" value="FAD/NAD(P)-binding domain"/>
    <property type="match status" value="2"/>
</dbReference>
<protein>
    <recommendedName>
        <fullName evidence="6">Flavin-containing monooxygenase</fullName>
        <ecNumber evidence="6">1.-.-.-</ecNumber>
    </recommendedName>
</protein>
<keyword evidence="6" id="KW-0503">Monooxygenase</keyword>
<dbReference type="GO" id="GO:0050661">
    <property type="term" value="F:NADP binding"/>
    <property type="evidence" value="ECO:0007669"/>
    <property type="project" value="InterPro"/>
</dbReference>
<keyword evidence="8" id="KW-1185">Reference proteome</keyword>
<evidence type="ECO:0000256" key="6">
    <source>
        <dbReference type="RuleBase" id="RU361177"/>
    </source>
</evidence>
<organism evidence="7 8">
    <name type="scientific">Rhynchospora tenuis</name>
    <dbReference type="NCBI Taxonomy" id="198213"/>
    <lineage>
        <taxon>Eukaryota</taxon>
        <taxon>Viridiplantae</taxon>
        <taxon>Streptophyta</taxon>
        <taxon>Embryophyta</taxon>
        <taxon>Tracheophyta</taxon>
        <taxon>Spermatophyta</taxon>
        <taxon>Magnoliopsida</taxon>
        <taxon>Liliopsida</taxon>
        <taxon>Poales</taxon>
        <taxon>Cyperaceae</taxon>
        <taxon>Cyperoideae</taxon>
        <taxon>Rhynchosporeae</taxon>
        <taxon>Rhynchospora</taxon>
    </lineage>
</organism>
<dbReference type="PRINTS" id="PR00370">
    <property type="entry name" value="FMOXYGENASE"/>
</dbReference>
<dbReference type="Pfam" id="PF00743">
    <property type="entry name" value="FMO-like"/>
    <property type="match status" value="1"/>
</dbReference>
<keyword evidence="5 6" id="KW-0560">Oxidoreductase</keyword>
<dbReference type="EC" id="1.-.-.-" evidence="6"/>
<keyword evidence="4" id="KW-0521">NADP</keyword>
<evidence type="ECO:0000313" key="8">
    <source>
        <dbReference type="Proteomes" id="UP001210211"/>
    </source>
</evidence>
<gene>
    <name evidence="7" type="ORF">LUZ61_020032</name>
</gene>
<dbReference type="SUPFAM" id="SSF51905">
    <property type="entry name" value="FAD/NAD(P)-binding domain"/>
    <property type="match status" value="2"/>
</dbReference>
<dbReference type="InterPro" id="IPR036188">
    <property type="entry name" value="FAD/NAD-bd_sf"/>
</dbReference>
<evidence type="ECO:0000256" key="2">
    <source>
        <dbReference type="ARBA" id="ARBA00022630"/>
    </source>
</evidence>
<sequence>MEKKRVAVIGAGVSGLITCKKLLDQGFNPVVFESDSDIGGVWGHTLGSTRLQSLTIVYRFSDFPWPDSITDTRPHNSQVMEYIRSYASHFVLFRCIRFKHRVVSIEYIGTDEEKMVVWESWAGNGEAFGGGQGVWLITVEHEGSIETYQMDFVILCIGRHSGLPNIPKFPEGKGSEVFQGQVLHSMDYSNMGPKKAAELVKNKLVSVVGFHKSATDIAAECANVNGSKFPCTMIIRSKAWNVPNHTVWFGIPMALFYLNRFAELLIHKPGEGILLWLLATVLTPLNTIDGSRDSPIPLYRECIHPRIPQLAVIGYCESAASLFTTELRSKWVIHFMKGGLKLPSIASMEKHMREKESLMGSYSHGMSRGLSCFGGIHTWYNDQVCRDMGYNPRRKKGFLAEWLIPYLPGDYVDVTP</sequence>
<dbReference type="InterPro" id="IPR020946">
    <property type="entry name" value="Flavin_mOase-like"/>
</dbReference>
<dbReference type="EMBL" id="JAMRDG010000002">
    <property type="protein sequence ID" value="KAJ3690868.1"/>
    <property type="molecule type" value="Genomic_DNA"/>
</dbReference>
<dbReference type="InterPro" id="IPR050346">
    <property type="entry name" value="FMO-like"/>
</dbReference>
<accession>A0AAD5ZCA3</accession>
<dbReference type="AlphaFoldDB" id="A0AAD5ZCA3"/>
<dbReference type="FunFam" id="3.50.50.60:FF:000170">
    <property type="entry name" value="Flavin-containing monooxygenase"/>
    <property type="match status" value="1"/>
</dbReference>
<name>A0AAD5ZCA3_9POAL</name>